<proteinExistence type="predicted"/>
<dbReference type="PANTHER" id="PTHR10161">
    <property type="entry name" value="TARTRATE-RESISTANT ACID PHOSPHATASE TYPE 5"/>
    <property type="match status" value="1"/>
</dbReference>
<dbReference type="PANTHER" id="PTHR10161:SF14">
    <property type="entry name" value="TARTRATE-RESISTANT ACID PHOSPHATASE TYPE 5"/>
    <property type="match status" value="1"/>
</dbReference>
<keyword evidence="1" id="KW-0732">Signal</keyword>
<evidence type="ECO:0000256" key="1">
    <source>
        <dbReference type="ARBA" id="ARBA00022729"/>
    </source>
</evidence>
<evidence type="ECO:0000313" key="5">
    <source>
        <dbReference type="Proteomes" id="UP000325113"/>
    </source>
</evidence>
<keyword evidence="3" id="KW-0472">Membrane</keyword>
<organism evidence="4 5">
    <name type="scientific">Cafeteria roenbergensis</name>
    <name type="common">Marine flagellate</name>
    <dbReference type="NCBI Taxonomy" id="33653"/>
    <lineage>
        <taxon>Eukaryota</taxon>
        <taxon>Sar</taxon>
        <taxon>Stramenopiles</taxon>
        <taxon>Bigyra</taxon>
        <taxon>Opalozoa</taxon>
        <taxon>Bicosoecida</taxon>
        <taxon>Cafeteriaceae</taxon>
        <taxon>Cafeteria</taxon>
    </lineage>
</organism>
<dbReference type="AlphaFoldDB" id="A0A5A8C8N9"/>
<keyword evidence="2" id="KW-0378">Hydrolase</keyword>
<sequence>MEVGRADADQPRERLTFSDRVMTVDRRWAWAVALAAVLAAAAAAAAAAMAQSGRPSSPAPDKQPQAISLLTLGDWGRRGVLEQTRVAEGMLLEAAAVRGTAPVVAVLSTGDQFYDNGVSSASDRDDDQWQESWRHVYYPSPSRGPLWDADFVGALGNHDLRGNVEAQVERHSCTRPAWTMPGRYFQYKACIPGAPGLAPASFPSPGCHGAAAGNGTAATRSQQLRGAQVHHGCVCVAVIDTTPLLKAMRELPGPQWARLRGNCASLDRIAMLHWLNETLRGFAHGGCARSLVVGHHPIVSGGEHGGNPEVGAAILGAMSGVASVYLSGHDHMQQVSAIPLEAAAPAPPLQVVSGAGSTVRRDSVPANTSLWTSASPGFGRLTLRKVGPTWLPESFDATLTLFDVDPKSDPGTPGRIGWTSSIP</sequence>
<name>A0A5A8C8N9_CAFRO</name>
<reference evidence="4 5" key="1">
    <citation type="submission" date="2019-07" db="EMBL/GenBank/DDBJ databases">
        <title>Genomes of Cafeteria roenbergensis.</title>
        <authorList>
            <person name="Fischer M.G."/>
            <person name="Hackl T."/>
            <person name="Roman M."/>
        </authorList>
    </citation>
    <scope>NUCLEOTIDE SEQUENCE [LARGE SCALE GENOMIC DNA]</scope>
    <source>
        <strain evidence="4 5">Cflag</strain>
    </source>
</reference>
<evidence type="ECO:0000313" key="4">
    <source>
        <dbReference type="EMBL" id="KAA0148390.1"/>
    </source>
</evidence>
<keyword evidence="3" id="KW-0812">Transmembrane</keyword>
<dbReference type="Gene3D" id="3.60.21.10">
    <property type="match status" value="2"/>
</dbReference>
<evidence type="ECO:0000256" key="2">
    <source>
        <dbReference type="ARBA" id="ARBA00022801"/>
    </source>
</evidence>
<dbReference type="InterPro" id="IPR051558">
    <property type="entry name" value="Metallophosphoesterase_PAP"/>
</dbReference>
<dbReference type="SUPFAM" id="SSF56300">
    <property type="entry name" value="Metallo-dependent phosphatases"/>
    <property type="match status" value="1"/>
</dbReference>
<feature type="transmembrane region" description="Helical" evidence="3">
    <location>
        <begin position="28"/>
        <end position="50"/>
    </location>
</feature>
<dbReference type="GO" id="GO:0016787">
    <property type="term" value="F:hydrolase activity"/>
    <property type="evidence" value="ECO:0007669"/>
    <property type="project" value="UniProtKB-KW"/>
</dbReference>
<keyword evidence="3" id="KW-1133">Transmembrane helix</keyword>
<gene>
    <name evidence="4" type="ORF">FNF31_07414</name>
</gene>
<dbReference type="InterPro" id="IPR029052">
    <property type="entry name" value="Metallo-depent_PP-like"/>
</dbReference>
<evidence type="ECO:0000256" key="3">
    <source>
        <dbReference type="SAM" id="Phobius"/>
    </source>
</evidence>
<accession>A0A5A8C8N9</accession>
<comment type="caution">
    <text evidence="4">The sequence shown here is derived from an EMBL/GenBank/DDBJ whole genome shotgun (WGS) entry which is preliminary data.</text>
</comment>
<dbReference type="EMBL" id="VLTM01000149">
    <property type="protein sequence ID" value="KAA0148390.1"/>
    <property type="molecule type" value="Genomic_DNA"/>
</dbReference>
<dbReference type="Proteomes" id="UP000325113">
    <property type="component" value="Unassembled WGS sequence"/>
</dbReference>
<protein>
    <submittedName>
        <fullName evidence="4">Uncharacterized protein</fullName>
    </submittedName>
</protein>